<dbReference type="GO" id="GO:0003725">
    <property type="term" value="F:double-stranded RNA binding"/>
    <property type="evidence" value="ECO:0007669"/>
    <property type="project" value="InterPro"/>
</dbReference>
<evidence type="ECO:0000256" key="9">
    <source>
        <dbReference type="ARBA" id="ARBA00022840"/>
    </source>
</evidence>
<dbReference type="AlphaFoldDB" id="A0A6J6E7E5"/>
<dbReference type="SUPFAM" id="SSF55821">
    <property type="entry name" value="YrdC/RibB"/>
    <property type="match status" value="1"/>
</dbReference>
<evidence type="ECO:0000313" key="13">
    <source>
        <dbReference type="EMBL" id="CAB4572077.1"/>
    </source>
</evidence>
<dbReference type="InterPro" id="IPR038385">
    <property type="entry name" value="Sua5/YwlC_C"/>
</dbReference>
<sequence length="184" mass="19414">MLHELGDAVVAPSANKFGKVSPTTTQHVLDDLGGEVGVILEGGLCDIGLESTIVECIDGATILRPGAISVDDVQQVLGHAPHSTASGPSRAPGMLASHYAPHARVVLCESTQEAHVLLAEFTRDELKAVVVNEPDLTEYAHNLYSMLRRADEDGCDVVIAVRAPQHGIGIAINDRLVKASAPRD</sequence>
<evidence type="ECO:0000256" key="8">
    <source>
        <dbReference type="ARBA" id="ARBA00022741"/>
    </source>
</evidence>
<evidence type="ECO:0000256" key="4">
    <source>
        <dbReference type="ARBA" id="ARBA00022490"/>
    </source>
</evidence>
<dbReference type="GO" id="GO:0008033">
    <property type="term" value="P:tRNA processing"/>
    <property type="evidence" value="ECO:0007669"/>
    <property type="project" value="UniProtKB-KW"/>
</dbReference>
<gene>
    <name evidence="13" type="ORF">UFOPK1572_01423</name>
</gene>
<comment type="subcellular location">
    <subcellularLocation>
        <location evidence="1">Cytoplasm</location>
    </subcellularLocation>
</comment>
<dbReference type="Pfam" id="PF01300">
    <property type="entry name" value="Sua5_yciO_yrdC"/>
    <property type="match status" value="1"/>
</dbReference>
<accession>A0A6J6E7E5</accession>
<dbReference type="PANTHER" id="PTHR17490:SF16">
    <property type="entry name" value="THREONYLCARBAMOYL-AMP SYNTHASE"/>
    <property type="match status" value="1"/>
</dbReference>
<reference evidence="13" key="1">
    <citation type="submission" date="2020-05" db="EMBL/GenBank/DDBJ databases">
        <authorList>
            <person name="Chiriac C."/>
            <person name="Salcher M."/>
            <person name="Ghai R."/>
            <person name="Kavagutti S V."/>
        </authorList>
    </citation>
    <scope>NUCLEOTIDE SEQUENCE</scope>
</reference>
<evidence type="ECO:0000256" key="3">
    <source>
        <dbReference type="ARBA" id="ARBA00012584"/>
    </source>
</evidence>
<dbReference type="Gene3D" id="3.90.870.10">
    <property type="entry name" value="DHBP synthase"/>
    <property type="match status" value="1"/>
</dbReference>
<name>A0A6J6E7E5_9ZZZZ</name>
<evidence type="ECO:0000256" key="1">
    <source>
        <dbReference type="ARBA" id="ARBA00004496"/>
    </source>
</evidence>
<dbReference type="InterPro" id="IPR050156">
    <property type="entry name" value="TC-AMP_synthase_SUA5"/>
</dbReference>
<evidence type="ECO:0000256" key="2">
    <source>
        <dbReference type="ARBA" id="ARBA00007663"/>
    </source>
</evidence>
<evidence type="ECO:0000256" key="11">
    <source>
        <dbReference type="ARBA" id="ARBA00048366"/>
    </source>
</evidence>
<feature type="domain" description="YrdC-like" evidence="12">
    <location>
        <begin position="1"/>
        <end position="68"/>
    </location>
</feature>
<evidence type="ECO:0000259" key="12">
    <source>
        <dbReference type="PROSITE" id="PS51163"/>
    </source>
</evidence>
<dbReference type="GO" id="GO:0005737">
    <property type="term" value="C:cytoplasm"/>
    <property type="evidence" value="ECO:0007669"/>
    <property type="project" value="UniProtKB-SubCell"/>
</dbReference>
<dbReference type="PROSITE" id="PS51163">
    <property type="entry name" value="YRDC"/>
    <property type="match status" value="1"/>
</dbReference>
<dbReference type="InterPro" id="IPR017945">
    <property type="entry name" value="DHBP_synth_RibB-like_a/b_dom"/>
</dbReference>
<dbReference type="GO" id="GO:0006450">
    <property type="term" value="P:regulation of translational fidelity"/>
    <property type="evidence" value="ECO:0007669"/>
    <property type="project" value="TreeGrafter"/>
</dbReference>
<evidence type="ECO:0000256" key="10">
    <source>
        <dbReference type="ARBA" id="ARBA00029774"/>
    </source>
</evidence>
<evidence type="ECO:0000256" key="7">
    <source>
        <dbReference type="ARBA" id="ARBA00022695"/>
    </source>
</evidence>
<organism evidence="13">
    <name type="scientific">freshwater metagenome</name>
    <dbReference type="NCBI Taxonomy" id="449393"/>
    <lineage>
        <taxon>unclassified sequences</taxon>
        <taxon>metagenomes</taxon>
        <taxon>ecological metagenomes</taxon>
    </lineage>
</organism>
<dbReference type="GO" id="GO:0061710">
    <property type="term" value="F:L-threonylcarbamoyladenylate synthase"/>
    <property type="evidence" value="ECO:0007669"/>
    <property type="project" value="UniProtKB-EC"/>
</dbReference>
<protein>
    <recommendedName>
        <fullName evidence="10">L-threonylcarbamoyladenylate synthase</fullName>
        <ecNumber evidence="3">2.7.7.87</ecNumber>
    </recommendedName>
    <alternativeName>
        <fullName evidence="10">L-threonylcarbamoyladenylate synthase</fullName>
    </alternativeName>
</protein>
<dbReference type="GO" id="GO:0005524">
    <property type="term" value="F:ATP binding"/>
    <property type="evidence" value="ECO:0007669"/>
    <property type="project" value="UniProtKB-KW"/>
</dbReference>
<keyword evidence="4" id="KW-0963">Cytoplasm</keyword>
<comment type="catalytic activity">
    <reaction evidence="11">
        <text>L-threonine + hydrogencarbonate + ATP = L-threonylcarbamoyladenylate + diphosphate + H2O</text>
        <dbReference type="Rhea" id="RHEA:36407"/>
        <dbReference type="ChEBI" id="CHEBI:15377"/>
        <dbReference type="ChEBI" id="CHEBI:17544"/>
        <dbReference type="ChEBI" id="CHEBI:30616"/>
        <dbReference type="ChEBI" id="CHEBI:33019"/>
        <dbReference type="ChEBI" id="CHEBI:57926"/>
        <dbReference type="ChEBI" id="CHEBI:73682"/>
        <dbReference type="EC" id="2.7.7.87"/>
    </reaction>
</comment>
<dbReference type="GO" id="GO:0000049">
    <property type="term" value="F:tRNA binding"/>
    <property type="evidence" value="ECO:0007669"/>
    <property type="project" value="TreeGrafter"/>
</dbReference>
<proteinExistence type="inferred from homology"/>
<dbReference type="InterPro" id="IPR005145">
    <property type="entry name" value="Sua5_C"/>
</dbReference>
<keyword evidence="6" id="KW-0819">tRNA processing</keyword>
<keyword evidence="5" id="KW-0808">Transferase</keyword>
<dbReference type="EC" id="2.7.7.87" evidence="3"/>
<dbReference type="PANTHER" id="PTHR17490">
    <property type="entry name" value="SUA5"/>
    <property type="match status" value="1"/>
</dbReference>
<dbReference type="Pfam" id="PF03481">
    <property type="entry name" value="Sua5_C"/>
    <property type="match status" value="1"/>
</dbReference>
<dbReference type="InterPro" id="IPR006070">
    <property type="entry name" value="Sua5-like_dom"/>
</dbReference>
<comment type="similarity">
    <text evidence="2">Belongs to the SUA5 family.</text>
</comment>
<evidence type="ECO:0000256" key="6">
    <source>
        <dbReference type="ARBA" id="ARBA00022694"/>
    </source>
</evidence>
<evidence type="ECO:0000256" key="5">
    <source>
        <dbReference type="ARBA" id="ARBA00022679"/>
    </source>
</evidence>
<dbReference type="EMBL" id="CAEZTC010000229">
    <property type="protein sequence ID" value="CAB4572077.1"/>
    <property type="molecule type" value="Genomic_DNA"/>
</dbReference>
<keyword evidence="8" id="KW-0547">Nucleotide-binding</keyword>
<keyword evidence="7" id="KW-0548">Nucleotidyltransferase</keyword>
<keyword evidence="9" id="KW-0067">ATP-binding</keyword>
<dbReference type="Gene3D" id="3.40.50.11030">
    <property type="entry name" value="Threonylcarbamoyl-AMP synthase, C-terminal domain"/>
    <property type="match status" value="1"/>
</dbReference>